<evidence type="ECO:0000256" key="1">
    <source>
        <dbReference type="ARBA" id="ARBA00004907"/>
    </source>
</evidence>
<dbReference type="InterPro" id="IPR000312">
    <property type="entry name" value="Glycosyl_Trfase_fam3"/>
</dbReference>
<evidence type="ECO:0000256" key="11">
    <source>
        <dbReference type="ARBA" id="ARBA00061500"/>
    </source>
</evidence>
<evidence type="ECO:0000256" key="5">
    <source>
        <dbReference type="ARBA" id="ARBA00022679"/>
    </source>
</evidence>
<dbReference type="eggNOG" id="KOG0026">
    <property type="taxonomic scope" value="Eukaryota"/>
</dbReference>
<evidence type="ECO:0000256" key="3">
    <source>
        <dbReference type="ARBA" id="ARBA00022605"/>
    </source>
</evidence>
<dbReference type="eggNOG" id="KOG1438">
    <property type="taxonomic scope" value="Eukaryota"/>
</dbReference>
<dbReference type="GeneID" id="25901620"/>
<dbReference type="GO" id="GO:0016829">
    <property type="term" value="F:lyase activity"/>
    <property type="evidence" value="ECO:0007669"/>
    <property type="project" value="UniProtKB-KW"/>
</dbReference>
<dbReference type="AlphaFoldDB" id="A0A0L0GCK0"/>
<dbReference type="Pfam" id="PF00117">
    <property type="entry name" value="GATase"/>
    <property type="match status" value="1"/>
</dbReference>
<dbReference type="Proteomes" id="UP000054560">
    <property type="component" value="Unassembled WGS sequence"/>
</dbReference>
<dbReference type="SUPFAM" id="SSF52418">
    <property type="entry name" value="Nucleoside phosphorylase/phosphoribosyltransferase catalytic domain"/>
    <property type="match status" value="1"/>
</dbReference>
<proteinExistence type="inferred from homology"/>
<dbReference type="FunFam" id="3.40.1030.10:FF:000002">
    <property type="entry name" value="Anthranilate phosphoribosyltransferase"/>
    <property type="match status" value="1"/>
</dbReference>
<evidence type="ECO:0000256" key="9">
    <source>
        <dbReference type="ARBA" id="ARBA00023239"/>
    </source>
</evidence>
<evidence type="ECO:0000259" key="12">
    <source>
        <dbReference type="Pfam" id="PF00117"/>
    </source>
</evidence>
<keyword evidence="3" id="KW-0028">Amino-acid biosynthesis</keyword>
<dbReference type="GO" id="GO:0004048">
    <property type="term" value="F:anthranilate phosphoribosyltransferase activity"/>
    <property type="evidence" value="ECO:0007669"/>
    <property type="project" value="UniProtKB-EC"/>
</dbReference>
<dbReference type="SUPFAM" id="SSF52317">
    <property type="entry name" value="Class I glutamine amidotransferase-like"/>
    <property type="match status" value="1"/>
</dbReference>
<evidence type="ECO:0000259" key="13">
    <source>
        <dbReference type="Pfam" id="PF00591"/>
    </source>
</evidence>
<dbReference type="EC" id="2.4.2.18" evidence="2"/>
<dbReference type="EMBL" id="KQ241638">
    <property type="protein sequence ID" value="KNC86737.1"/>
    <property type="molecule type" value="Genomic_DNA"/>
</dbReference>
<dbReference type="Pfam" id="PF02885">
    <property type="entry name" value="Glycos_trans_3N"/>
    <property type="match status" value="1"/>
</dbReference>
<reference evidence="15 16" key="1">
    <citation type="submission" date="2011-02" db="EMBL/GenBank/DDBJ databases">
        <title>The Genome Sequence of Sphaeroforma arctica JP610.</title>
        <authorList>
            <consortium name="The Broad Institute Genome Sequencing Platform"/>
            <person name="Russ C."/>
            <person name="Cuomo C."/>
            <person name="Young S.K."/>
            <person name="Zeng Q."/>
            <person name="Gargeya S."/>
            <person name="Alvarado L."/>
            <person name="Berlin A."/>
            <person name="Chapman S.B."/>
            <person name="Chen Z."/>
            <person name="Freedman E."/>
            <person name="Gellesch M."/>
            <person name="Goldberg J."/>
            <person name="Griggs A."/>
            <person name="Gujja S."/>
            <person name="Heilman E."/>
            <person name="Heiman D."/>
            <person name="Howarth C."/>
            <person name="Mehta T."/>
            <person name="Neiman D."/>
            <person name="Pearson M."/>
            <person name="Roberts A."/>
            <person name="Saif S."/>
            <person name="Shea T."/>
            <person name="Shenoy N."/>
            <person name="Sisk P."/>
            <person name="Stolte C."/>
            <person name="Sykes S."/>
            <person name="White J."/>
            <person name="Yandava C."/>
            <person name="Burger G."/>
            <person name="Gray M.W."/>
            <person name="Holland P.W.H."/>
            <person name="King N."/>
            <person name="Lang F.B.F."/>
            <person name="Roger A.J."/>
            <person name="Ruiz-Trillo I."/>
            <person name="Haas B."/>
            <person name="Nusbaum C."/>
            <person name="Birren B."/>
        </authorList>
    </citation>
    <scope>NUCLEOTIDE SEQUENCE [LARGE SCALE GENOMIC DNA]</scope>
    <source>
        <strain evidence="15 16">JP610</strain>
    </source>
</reference>
<evidence type="ECO:0000256" key="4">
    <source>
        <dbReference type="ARBA" id="ARBA00022676"/>
    </source>
</evidence>
<feature type="domain" description="Glutamine amidotransferase" evidence="12">
    <location>
        <begin position="22"/>
        <end position="205"/>
    </location>
</feature>
<dbReference type="NCBIfam" id="TIGR01245">
    <property type="entry name" value="trpD"/>
    <property type="match status" value="1"/>
</dbReference>
<protein>
    <recommendedName>
        <fullName evidence="2">anthranilate phosphoribosyltransferase</fullName>
        <ecNumber evidence="2">2.4.2.18</ecNumber>
    </recommendedName>
</protein>
<keyword evidence="16" id="KW-1185">Reference proteome</keyword>
<dbReference type="GO" id="GO:0000162">
    <property type="term" value="P:L-tryptophan biosynthetic process"/>
    <property type="evidence" value="ECO:0007669"/>
    <property type="project" value="UniProtKB-KW"/>
</dbReference>
<keyword evidence="5" id="KW-0808">Transferase</keyword>
<evidence type="ECO:0000313" key="16">
    <source>
        <dbReference type="Proteomes" id="UP000054560"/>
    </source>
</evidence>
<dbReference type="PRINTS" id="PR00097">
    <property type="entry name" value="ANTSNTHASEII"/>
</dbReference>
<dbReference type="PANTHER" id="PTHR43285:SF2">
    <property type="entry name" value="ANTHRANILATE PHOSPHORIBOSYLTRANSFERASE"/>
    <property type="match status" value="1"/>
</dbReference>
<dbReference type="InterPro" id="IPR017926">
    <property type="entry name" value="GATASE"/>
</dbReference>
<evidence type="ECO:0000313" key="15">
    <source>
        <dbReference type="EMBL" id="KNC86737.1"/>
    </source>
</evidence>
<dbReference type="PROSITE" id="PS51273">
    <property type="entry name" value="GATASE_TYPE_1"/>
    <property type="match status" value="1"/>
</dbReference>
<dbReference type="InterPro" id="IPR029062">
    <property type="entry name" value="Class_I_gatase-like"/>
</dbReference>
<dbReference type="InterPro" id="IPR005940">
    <property type="entry name" value="Anthranilate_Pribosyl_Tfrase"/>
</dbReference>
<dbReference type="FunFam" id="3.40.50.880:FF:000031">
    <property type="entry name" value="Multifunctional tryptophan biosynthesis protein"/>
    <property type="match status" value="1"/>
</dbReference>
<dbReference type="InterPro" id="IPR035902">
    <property type="entry name" value="Nuc_phospho_transferase"/>
</dbReference>
<sequence>MDNPPHTTGTATTTITPKPRVLLIDNYDSFTWNVYQYLRKCGAEVMVHRNDMITVEECVALKPTHVLVSPGPGHPSTDAGVSRAVISHFSGKVPVFGVCMGLQCMYEVFGGDVLYAGEIVHGKVSPITHDGRGCFKGVSQDINITRYHSLSGDAANVPESLAVTAATANGIIMAVRHKELCVEGVQFHPESILSEQGMDMFVNFLRYTAGTWADEPTYNHKVGAGVTGKAVADDAHGGDAALRQCLKTISEPPHSIPNTEVFGLAMDHILANEATPAQIAGLLMGLKMMGEDSTVMACISERVLAKCRPCTLTTDDVVVDIVGTGGDGHDTFNVSTTAGIVVAGAGVKVAKHGNRSASSKCGSADVLEHLGVNIGISPQKAAHIVDHVGYCFLYAPTYHPNLKSVAHIRKELGVKTIFNILGPMINPANPHYGIVGVYHPRIGMMMAETLVKRGLIRGLVVCGRECLDEISISGPTDVWDIKNGQITVSEITPEDFGLPRHPMSAVSGGGPSENAETLRAIVSGEYEGPETDFVLINAAALLVVAGKANTWREGVQVARTAIREGKCKQVLDTYVKATQDE</sequence>
<accession>A0A0L0GCK0</accession>
<dbReference type="OrthoDB" id="524799at2759"/>
<dbReference type="GO" id="GO:0005829">
    <property type="term" value="C:cytosol"/>
    <property type="evidence" value="ECO:0007669"/>
    <property type="project" value="TreeGrafter"/>
</dbReference>
<organism evidence="15 16">
    <name type="scientific">Sphaeroforma arctica JP610</name>
    <dbReference type="NCBI Taxonomy" id="667725"/>
    <lineage>
        <taxon>Eukaryota</taxon>
        <taxon>Ichthyosporea</taxon>
        <taxon>Ichthyophonida</taxon>
        <taxon>Sphaeroforma</taxon>
    </lineage>
</organism>
<dbReference type="PANTHER" id="PTHR43285">
    <property type="entry name" value="ANTHRANILATE PHOSPHORIBOSYLTRANSFERASE"/>
    <property type="match status" value="1"/>
</dbReference>
<dbReference type="Pfam" id="PF00591">
    <property type="entry name" value="Glycos_transf_3"/>
    <property type="match status" value="1"/>
</dbReference>
<dbReference type="STRING" id="667725.A0A0L0GCK0"/>
<dbReference type="HAMAP" id="MF_00211">
    <property type="entry name" value="TrpD"/>
    <property type="match status" value="1"/>
</dbReference>
<evidence type="ECO:0000256" key="10">
    <source>
        <dbReference type="ARBA" id="ARBA00023268"/>
    </source>
</evidence>
<dbReference type="CDD" id="cd01743">
    <property type="entry name" value="GATase1_Anthranilate_Synthase"/>
    <property type="match status" value="1"/>
</dbReference>
<name>A0A0L0GCK0_9EUKA</name>
<keyword evidence="8" id="KW-0057">Aromatic amino acid biosynthesis</keyword>
<keyword evidence="6" id="KW-0822">Tryptophan biosynthesis</keyword>
<evidence type="ECO:0000256" key="6">
    <source>
        <dbReference type="ARBA" id="ARBA00022822"/>
    </source>
</evidence>
<feature type="domain" description="Glycosyl transferase family 3" evidence="13">
    <location>
        <begin position="317"/>
        <end position="567"/>
    </location>
</feature>
<keyword evidence="7" id="KW-0315">Glutamine amidotransferase</keyword>
<dbReference type="Gene3D" id="3.40.1030.10">
    <property type="entry name" value="Nucleoside phosphorylase/phosphoribosyltransferase catalytic domain"/>
    <property type="match status" value="1"/>
</dbReference>
<dbReference type="NCBIfam" id="TIGR00566">
    <property type="entry name" value="trpG_papA"/>
    <property type="match status" value="1"/>
</dbReference>
<keyword evidence="10" id="KW-0511">Multifunctional enzyme</keyword>
<dbReference type="Gene3D" id="1.20.970.10">
    <property type="entry name" value="Transferase, Pyrimidine Nucleoside Phosphorylase, Chain C"/>
    <property type="match status" value="1"/>
</dbReference>
<comment type="similarity">
    <text evidence="11">Belongs to the anthranilate phosphoribosyltransferase family.</text>
</comment>
<evidence type="ECO:0000256" key="8">
    <source>
        <dbReference type="ARBA" id="ARBA00023141"/>
    </source>
</evidence>
<dbReference type="PRINTS" id="PR00096">
    <property type="entry name" value="GATASE"/>
</dbReference>
<keyword evidence="9" id="KW-0456">Lyase</keyword>
<evidence type="ECO:0000256" key="7">
    <source>
        <dbReference type="ARBA" id="ARBA00022962"/>
    </source>
</evidence>
<dbReference type="Gene3D" id="3.40.50.880">
    <property type="match status" value="1"/>
</dbReference>
<comment type="pathway">
    <text evidence="1">Amino-acid biosynthesis; L-tryptophan biosynthesis; L-tryptophan from chorismate: step 2/5.</text>
</comment>
<gene>
    <name evidence="15" type="ORF">SARC_01116</name>
</gene>
<dbReference type="InterPro" id="IPR006221">
    <property type="entry name" value="TrpG/PapA_dom"/>
</dbReference>
<keyword evidence="4" id="KW-0328">Glycosyltransferase</keyword>
<feature type="domain" description="Glycosyl transferase family 3 N-terminal" evidence="14">
    <location>
        <begin position="265"/>
        <end position="298"/>
    </location>
</feature>
<evidence type="ECO:0000256" key="2">
    <source>
        <dbReference type="ARBA" id="ARBA00011948"/>
    </source>
</evidence>
<evidence type="ECO:0000259" key="14">
    <source>
        <dbReference type="Pfam" id="PF02885"/>
    </source>
</evidence>
<dbReference type="RefSeq" id="XP_014160639.1">
    <property type="nucleotide sequence ID" value="XM_014305164.1"/>
</dbReference>
<dbReference type="InterPro" id="IPR017459">
    <property type="entry name" value="Glycosyl_Trfase_fam3_N_dom"/>
</dbReference>